<keyword evidence="4" id="KW-0186">Copper</keyword>
<gene>
    <name evidence="5" type="ordered locus">Ecym_5103</name>
</gene>
<keyword evidence="4" id="KW-0187">Copper transport</keyword>
<feature type="transmembrane region" description="Helical" evidence="4">
    <location>
        <begin position="126"/>
        <end position="145"/>
    </location>
</feature>
<name>I6NCU4_ERECY</name>
<dbReference type="InterPro" id="IPR007274">
    <property type="entry name" value="Cop_transporter"/>
</dbReference>
<keyword evidence="2 4" id="KW-1133">Transmembrane helix</keyword>
<organism evidence="5 6">
    <name type="scientific">Eremothecium cymbalariae (strain CBS 270.75 / DBVPG 7215 / KCTC 17166 / NRRL Y-17582)</name>
    <name type="common">Yeast</name>
    <dbReference type="NCBI Taxonomy" id="931890"/>
    <lineage>
        <taxon>Eukaryota</taxon>
        <taxon>Fungi</taxon>
        <taxon>Dikarya</taxon>
        <taxon>Ascomycota</taxon>
        <taxon>Saccharomycotina</taxon>
        <taxon>Saccharomycetes</taxon>
        <taxon>Saccharomycetales</taxon>
        <taxon>Saccharomycetaceae</taxon>
        <taxon>Eremothecium</taxon>
    </lineage>
</organism>
<dbReference type="GO" id="GO:0015677">
    <property type="term" value="P:copper ion import"/>
    <property type="evidence" value="ECO:0007669"/>
    <property type="project" value="EnsemblFungi"/>
</dbReference>
<evidence type="ECO:0000313" key="5">
    <source>
        <dbReference type="EMBL" id="AET39886.1"/>
    </source>
</evidence>
<protein>
    <recommendedName>
        <fullName evidence="4">Copper transport protein</fullName>
    </recommendedName>
</protein>
<keyword evidence="3 4" id="KW-0472">Membrane</keyword>
<comment type="similarity">
    <text evidence="4">Belongs to the copper transporter (Ctr) (TC 1.A.56) family. SLC31A subfamily.</text>
</comment>
<dbReference type="KEGG" id="erc:Ecym_5103"/>
<evidence type="ECO:0000256" key="1">
    <source>
        <dbReference type="ARBA" id="ARBA00022692"/>
    </source>
</evidence>
<dbReference type="GO" id="GO:0006878">
    <property type="term" value="P:intracellular copper ion homeostasis"/>
    <property type="evidence" value="ECO:0007669"/>
    <property type="project" value="EnsemblFungi"/>
</dbReference>
<dbReference type="EMBL" id="CP002501">
    <property type="protein sequence ID" value="AET39886.1"/>
    <property type="molecule type" value="Genomic_DNA"/>
</dbReference>
<dbReference type="Pfam" id="PF04145">
    <property type="entry name" value="Ctr"/>
    <property type="match status" value="2"/>
</dbReference>
<dbReference type="OMA" id="YWLCLAV"/>
<dbReference type="RefSeq" id="XP_003646703.1">
    <property type="nucleotide sequence ID" value="XM_003646655.1"/>
</dbReference>
<evidence type="ECO:0000256" key="3">
    <source>
        <dbReference type="ARBA" id="ARBA00023136"/>
    </source>
</evidence>
<dbReference type="HOGENOM" id="CLU_079690_4_0_1"/>
<keyword evidence="4" id="KW-0406">Ion transport</keyword>
<evidence type="ECO:0000256" key="2">
    <source>
        <dbReference type="ARBA" id="ARBA00022989"/>
    </source>
</evidence>
<dbReference type="FunCoup" id="I6NCU4">
    <property type="interactions" value="527"/>
</dbReference>
<comment type="subcellular location">
    <subcellularLocation>
        <location evidence="4">Membrane</location>
        <topology evidence="4">Multi-pass membrane protein</topology>
    </subcellularLocation>
</comment>
<dbReference type="GeneID" id="11470320"/>
<proteinExistence type="inferred from homology"/>
<dbReference type="GO" id="GO:0005375">
    <property type="term" value="F:copper ion transmembrane transporter activity"/>
    <property type="evidence" value="ECO:0007669"/>
    <property type="project" value="UniProtKB-UniRule"/>
</dbReference>
<dbReference type="eggNOG" id="KOG3386">
    <property type="taxonomic scope" value="Eukaryota"/>
</dbReference>
<evidence type="ECO:0000313" key="6">
    <source>
        <dbReference type="Proteomes" id="UP000006790"/>
    </source>
</evidence>
<reference evidence="5 6" key="1">
    <citation type="journal article" date="2011" name="G3 (Bethesda)">
        <title>Genome evolution in the Eremothecium clade of the Saccharomyces complex revealed by comparative genomics.</title>
        <authorList>
            <person name="Wendland J."/>
            <person name="Walther A."/>
        </authorList>
    </citation>
    <scope>NUCLEOTIDE SEQUENCE [LARGE SCALE GENOMIC DNA]</scope>
    <source>
        <strain evidence="6">CBS 270.75 / DBVPG 7215 / KCTC 17166 / NRRL Y-17582</strain>
    </source>
</reference>
<feature type="transmembrane region" description="Helical" evidence="4">
    <location>
        <begin position="60"/>
        <end position="81"/>
    </location>
</feature>
<dbReference type="AlphaFoldDB" id="I6NCU4"/>
<evidence type="ECO:0000256" key="4">
    <source>
        <dbReference type="RuleBase" id="RU367022"/>
    </source>
</evidence>
<dbReference type="PANTHER" id="PTHR12483">
    <property type="entry name" value="SOLUTE CARRIER FAMILY 31 COPPER TRANSPORTERS"/>
    <property type="match status" value="1"/>
</dbReference>
<dbReference type="STRING" id="931890.I6NCU4"/>
<keyword evidence="1 4" id="KW-0812">Transmembrane</keyword>
<accession>I6NCU4</accession>
<feature type="transmembrane region" description="Helical" evidence="4">
    <location>
        <begin position="102"/>
        <end position="120"/>
    </location>
</feature>
<keyword evidence="4" id="KW-0813">Transport</keyword>
<dbReference type="InParanoid" id="I6NCU4"/>
<dbReference type="PANTHER" id="PTHR12483:SF115">
    <property type="entry name" value="COPPER TRANSPORT PROTEIN"/>
    <property type="match status" value="1"/>
</dbReference>
<dbReference type="GO" id="GO:0000329">
    <property type="term" value="C:fungal-type vacuole membrane"/>
    <property type="evidence" value="ECO:0007669"/>
    <property type="project" value="EnsemblFungi"/>
</dbReference>
<sequence length="158" mass="18711">MLYETNNLYQRENMGSNKGYDRNGHEHMMPKCTMNTAFSWNYENSCVLFPWWVIQTKSGLLFSCVMIAVFSYTYEYFRYYVHLMTKKRDHNNMDSKSLRWKRSIFYGIQIGLSFLVMLIIMSYNGFFIISVILGAVVGNFHWGSFVEDRLLNPSLVCH</sequence>
<dbReference type="OrthoDB" id="161814at2759"/>
<keyword evidence="6" id="KW-1185">Reference proteome</keyword>
<dbReference type="Proteomes" id="UP000006790">
    <property type="component" value="Chromosome 5"/>
</dbReference>